<proteinExistence type="predicted"/>
<dbReference type="EMBL" id="JACWZY010000051">
    <property type="protein sequence ID" value="MBD2705297.1"/>
    <property type="molecule type" value="Genomic_DNA"/>
</dbReference>
<sequence>MHVGFLLLQELEVNDVFVGALLVTDESGVPIEFKCTHAIKPTLIQRALYGDNLRPFIGVTLCGVPLYQSLKNEPDVIFIKQAFCLNLHLEVNADTVLVSRAGESLGTGELSHRDRMNSEGGFPPIIVTYHPDSKKSENDEVRELISQVFLNVDVLEPFDRISKSIEVLGRNDPLYR</sequence>
<comment type="caution">
    <text evidence="1">The sequence shown here is derived from an EMBL/GenBank/DDBJ whole genome shotgun (WGS) entry which is preliminary data.</text>
</comment>
<dbReference type="Proteomes" id="UP000598820">
    <property type="component" value="Unassembled WGS sequence"/>
</dbReference>
<name>A0A927AVQ8_9BACT</name>
<reference evidence="1" key="1">
    <citation type="submission" date="2020-09" db="EMBL/GenBank/DDBJ databases">
        <authorList>
            <person name="Kim M.K."/>
        </authorList>
    </citation>
    <scope>NUCLEOTIDE SEQUENCE</scope>
    <source>
        <strain evidence="1">BT702</strain>
    </source>
</reference>
<organism evidence="1 2">
    <name type="scientific">Spirosoma profusum</name>
    <dbReference type="NCBI Taxonomy" id="2771354"/>
    <lineage>
        <taxon>Bacteria</taxon>
        <taxon>Pseudomonadati</taxon>
        <taxon>Bacteroidota</taxon>
        <taxon>Cytophagia</taxon>
        <taxon>Cytophagales</taxon>
        <taxon>Cytophagaceae</taxon>
        <taxon>Spirosoma</taxon>
    </lineage>
</organism>
<accession>A0A927AVQ8</accession>
<keyword evidence="2" id="KW-1185">Reference proteome</keyword>
<dbReference type="AlphaFoldDB" id="A0A927AVQ8"/>
<dbReference type="RefSeq" id="WP_190892572.1">
    <property type="nucleotide sequence ID" value="NZ_JACWZY010000051.1"/>
</dbReference>
<protein>
    <submittedName>
        <fullName evidence="1">Uncharacterized protein</fullName>
    </submittedName>
</protein>
<evidence type="ECO:0000313" key="1">
    <source>
        <dbReference type="EMBL" id="MBD2705297.1"/>
    </source>
</evidence>
<evidence type="ECO:0000313" key="2">
    <source>
        <dbReference type="Proteomes" id="UP000598820"/>
    </source>
</evidence>
<gene>
    <name evidence="1" type="ORF">IC229_32060</name>
</gene>